<keyword evidence="1" id="KW-0732">Signal</keyword>
<dbReference type="RefSeq" id="WP_013625286.1">
    <property type="nucleotide sequence ID" value="NC_015172.1"/>
</dbReference>
<evidence type="ECO:0000313" key="3">
    <source>
        <dbReference type="EMBL" id="ADY56419.1"/>
    </source>
</evidence>
<keyword evidence="4" id="KW-1185">Reference proteome</keyword>
<dbReference type="GO" id="GO:0015833">
    <property type="term" value="P:peptide transport"/>
    <property type="evidence" value="ECO:0007669"/>
    <property type="project" value="TreeGrafter"/>
</dbReference>
<reference evidence="3 4" key="1">
    <citation type="journal article" date="2011" name="Stand. Genomic Sci.">
        <title>Complete genome sequence of Syntrophobotulus glycolicus type strain (FlGlyR).</title>
        <authorList>
            <person name="Han C."/>
            <person name="Mwirichia R."/>
            <person name="Chertkov O."/>
            <person name="Held B."/>
            <person name="Lapidus A."/>
            <person name="Nolan M."/>
            <person name="Lucas S."/>
            <person name="Hammon N."/>
            <person name="Deshpande S."/>
            <person name="Cheng J.F."/>
            <person name="Tapia R."/>
            <person name="Goodwin L."/>
            <person name="Pitluck S."/>
            <person name="Huntemann M."/>
            <person name="Liolios K."/>
            <person name="Ivanova N."/>
            <person name="Pagani I."/>
            <person name="Mavromatis K."/>
            <person name="Ovchinikova G."/>
            <person name="Pati A."/>
            <person name="Chen A."/>
            <person name="Palaniappan K."/>
            <person name="Land M."/>
            <person name="Hauser L."/>
            <person name="Brambilla E.M."/>
            <person name="Rohde M."/>
            <person name="Spring S."/>
            <person name="Sikorski J."/>
            <person name="Goker M."/>
            <person name="Woyke T."/>
            <person name="Bristow J."/>
            <person name="Eisen J.A."/>
            <person name="Markowitz V."/>
            <person name="Hugenholtz P."/>
            <person name="Kyrpides N.C."/>
            <person name="Klenk H.P."/>
            <person name="Detter J.C."/>
        </authorList>
    </citation>
    <scope>NUCLEOTIDE SEQUENCE [LARGE SCALE GENOMIC DNA]</scope>
    <source>
        <strain evidence="4">DSM 8271 / FlGlyR</strain>
    </source>
</reference>
<dbReference type="PANTHER" id="PTHR30290">
    <property type="entry name" value="PERIPLASMIC BINDING COMPONENT OF ABC TRANSPORTER"/>
    <property type="match status" value="1"/>
</dbReference>
<name>F0T2M0_SYNGF</name>
<dbReference type="InterPro" id="IPR000914">
    <property type="entry name" value="SBP_5_dom"/>
</dbReference>
<accession>F0T2M0</accession>
<dbReference type="Gene3D" id="3.10.105.10">
    <property type="entry name" value="Dipeptide-binding Protein, Domain 3"/>
    <property type="match status" value="1"/>
</dbReference>
<dbReference type="Pfam" id="PF00496">
    <property type="entry name" value="SBP_bac_5"/>
    <property type="match status" value="1"/>
</dbReference>
<dbReference type="PANTHER" id="PTHR30290:SF37">
    <property type="entry name" value="NICKEL-BINDING PERIPLASMIC PROTEIN"/>
    <property type="match status" value="1"/>
</dbReference>
<dbReference type="InterPro" id="IPR030678">
    <property type="entry name" value="Peptide/Ni-bd"/>
</dbReference>
<organism evidence="3 4">
    <name type="scientific">Syntrophobotulus glycolicus (strain DSM 8271 / FlGlyR)</name>
    <dbReference type="NCBI Taxonomy" id="645991"/>
    <lineage>
        <taxon>Bacteria</taxon>
        <taxon>Bacillati</taxon>
        <taxon>Bacillota</taxon>
        <taxon>Clostridia</taxon>
        <taxon>Eubacteriales</taxon>
        <taxon>Desulfitobacteriaceae</taxon>
        <taxon>Syntrophobotulus</taxon>
    </lineage>
</organism>
<dbReference type="STRING" id="645991.Sgly_2128"/>
<evidence type="ECO:0000259" key="2">
    <source>
        <dbReference type="Pfam" id="PF00496"/>
    </source>
</evidence>
<dbReference type="Gene3D" id="3.40.190.10">
    <property type="entry name" value="Periplasmic binding protein-like II"/>
    <property type="match status" value="1"/>
</dbReference>
<proteinExistence type="predicted"/>
<dbReference type="AlphaFoldDB" id="F0T2M0"/>
<feature type="chain" id="PRO_5039134636" evidence="1">
    <location>
        <begin position="25"/>
        <end position="534"/>
    </location>
</feature>
<evidence type="ECO:0000313" key="4">
    <source>
        <dbReference type="Proteomes" id="UP000007488"/>
    </source>
</evidence>
<dbReference type="InterPro" id="IPR039424">
    <property type="entry name" value="SBP_5"/>
</dbReference>
<dbReference type="GO" id="GO:0030288">
    <property type="term" value="C:outer membrane-bounded periplasmic space"/>
    <property type="evidence" value="ECO:0007669"/>
    <property type="project" value="TreeGrafter"/>
</dbReference>
<feature type="domain" description="Solute-binding protein family 5" evidence="2">
    <location>
        <begin position="80"/>
        <end position="449"/>
    </location>
</feature>
<gene>
    <name evidence="3" type="ordered locus">Sgly_2128</name>
</gene>
<dbReference type="eggNOG" id="COG0747">
    <property type="taxonomic scope" value="Bacteria"/>
</dbReference>
<dbReference type="EMBL" id="CP002547">
    <property type="protein sequence ID" value="ADY56419.1"/>
    <property type="molecule type" value="Genomic_DNA"/>
</dbReference>
<dbReference type="GO" id="GO:0043190">
    <property type="term" value="C:ATP-binding cassette (ABC) transporter complex"/>
    <property type="evidence" value="ECO:0007669"/>
    <property type="project" value="InterPro"/>
</dbReference>
<feature type="signal peptide" evidence="1">
    <location>
        <begin position="1"/>
        <end position="24"/>
    </location>
</feature>
<sequence length="534" mass="60055">MKNKFMSRLLPLGICLVLLSTVFAGCGNPSSEATSGKEKKTLTLAVGAELTTLYPLNMDAQNLSATRLCYEELVKYEDGKIEPWLAKSWSFSENGCDLTFKLREDVTFHDGEKFNAQAVKDNFISKNKNPNFRAWMGVVNIKEIEVVDDYTVTFRYGTPYFGYLNDFAYREVMVCVSPKVIEEGNFQTMKGVVGTGPYVYSEVKDGEYVQFVKNKNYWGEEPYYDEIIVKYIPEASARLLALQKGEIDMIYGSTLISWDDYKQATAHDKIKGIVSPVDTKTVSVVLNAVNPMLSDKSVREAMAYGIDKQAICDGLFYGNQNPAPDLFPDGNFLSDVKLNTVRTYDKGKAEQLLDSAGWKMNRSTGLREKDGKTLSFKLTYDSGEAMNKMLATTIKSQLKGIGIDVQTQGQDMMTWWKEGVAGNYGLIIWGTEENTEPQINFPKMINSSPHTPSLKAIAGNDKFLADIQETLVTNDQAKVNELFGRILNFSNDNVLELPLYYGKDMILFNQDKIEDYVFTDTPSMFEIDNIKPAQ</sequence>
<dbReference type="PROSITE" id="PS51257">
    <property type="entry name" value="PROKAR_LIPOPROTEIN"/>
    <property type="match status" value="1"/>
</dbReference>
<protein>
    <submittedName>
        <fullName evidence="3">Extracellular solute-binding protein family 5</fullName>
    </submittedName>
</protein>
<dbReference type="HOGENOM" id="CLU_017028_7_5_9"/>
<reference evidence="4" key="2">
    <citation type="submission" date="2011-02" db="EMBL/GenBank/DDBJ databases">
        <title>The complete genome of Syntrophobotulus glycolicus DSM 8271.</title>
        <authorList>
            <person name="Lucas S."/>
            <person name="Copeland A."/>
            <person name="Lapidus A."/>
            <person name="Bruce D."/>
            <person name="Goodwin L."/>
            <person name="Pitluck S."/>
            <person name="Kyrpides N."/>
            <person name="Mavromatis K."/>
            <person name="Pagani I."/>
            <person name="Ivanova N."/>
            <person name="Mikhailova N."/>
            <person name="Chertkov O."/>
            <person name="Held B."/>
            <person name="Detter J.C."/>
            <person name="Tapia R."/>
            <person name="Han C."/>
            <person name="Land M."/>
            <person name="Hauser L."/>
            <person name="Markowitz V."/>
            <person name="Cheng J.-F."/>
            <person name="Hugenholtz P."/>
            <person name="Woyke T."/>
            <person name="Wu D."/>
            <person name="Spring S."/>
            <person name="Schroeder M."/>
            <person name="Brambilla E."/>
            <person name="Klenk H.-P."/>
            <person name="Eisen J.A."/>
        </authorList>
    </citation>
    <scope>NUCLEOTIDE SEQUENCE [LARGE SCALE GENOMIC DNA]</scope>
    <source>
        <strain evidence="4">DSM 8271 / FlGlyR</strain>
    </source>
</reference>
<evidence type="ECO:0000256" key="1">
    <source>
        <dbReference type="SAM" id="SignalP"/>
    </source>
</evidence>
<dbReference type="KEGG" id="sgy:Sgly_2128"/>
<dbReference type="SUPFAM" id="SSF53850">
    <property type="entry name" value="Periplasmic binding protein-like II"/>
    <property type="match status" value="1"/>
</dbReference>
<dbReference type="GO" id="GO:1904680">
    <property type="term" value="F:peptide transmembrane transporter activity"/>
    <property type="evidence" value="ECO:0007669"/>
    <property type="project" value="TreeGrafter"/>
</dbReference>
<dbReference type="Proteomes" id="UP000007488">
    <property type="component" value="Chromosome"/>
</dbReference>
<dbReference type="PIRSF" id="PIRSF002741">
    <property type="entry name" value="MppA"/>
    <property type="match status" value="1"/>
</dbReference>